<dbReference type="InterPro" id="IPR014721">
    <property type="entry name" value="Ribsml_uS5_D2-typ_fold_subgr"/>
</dbReference>
<dbReference type="InterPro" id="IPR000100">
    <property type="entry name" value="RNase_P"/>
</dbReference>
<evidence type="ECO:0000256" key="3">
    <source>
        <dbReference type="ARBA" id="ARBA00022759"/>
    </source>
</evidence>
<keyword evidence="3" id="KW-0255">Endonuclease</keyword>
<dbReference type="Proteomes" id="UP000298058">
    <property type="component" value="Unassembled WGS sequence"/>
</dbReference>
<keyword evidence="4 7" id="KW-0378">Hydrolase</keyword>
<dbReference type="GO" id="GO:0000049">
    <property type="term" value="F:tRNA binding"/>
    <property type="evidence" value="ECO:0007669"/>
    <property type="project" value="InterPro"/>
</dbReference>
<dbReference type="InterPro" id="IPR020568">
    <property type="entry name" value="Ribosomal_Su5_D2-typ_SF"/>
</dbReference>
<name>A0A4R9M5F5_9LEPT</name>
<reference evidence="7" key="1">
    <citation type="journal article" date="2019" name="PLoS Negl. Trop. Dis.">
        <title>Revisiting the worldwide diversity of Leptospira species in the environment.</title>
        <authorList>
            <person name="Vincent A.T."/>
            <person name="Schiettekatte O."/>
            <person name="Bourhy P."/>
            <person name="Veyrier F.J."/>
            <person name="Picardeau M."/>
        </authorList>
    </citation>
    <scope>NUCLEOTIDE SEQUENCE [LARGE SCALE GENOMIC DNA]</scope>
    <source>
        <strain evidence="7">201300427</strain>
    </source>
</reference>
<dbReference type="OrthoDB" id="333719at2"/>
<dbReference type="GO" id="GO:0008033">
    <property type="term" value="P:tRNA processing"/>
    <property type="evidence" value="ECO:0007669"/>
    <property type="project" value="UniProtKB-KW"/>
</dbReference>
<organism evidence="7 8">
    <name type="scientific">Leptospira idonii</name>
    <dbReference type="NCBI Taxonomy" id="1193500"/>
    <lineage>
        <taxon>Bacteria</taxon>
        <taxon>Pseudomonadati</taxon>
        <taxon>Spirochaetota</taxon>
        <taxon>Spirochaetia</taxon>
        <taxon>Leptospirales</taxon>
        <taxon>Leptospiraceae</taxon>
        <taxon>Leptospira</taxon>
    </lineage>
</organism>
<gene>
    <name evidence="7" type="primary">rnpA</name>
    <name evidence="7" type="ORF">EHS15_01395</name>
</gene>
<sequence>MQELFRNARKVGTFPLRLLSRKNETGKSYFLFCPDKSHKRAVDRNRTKRLLKELVRTHLSQFPAGMDFAILAHIDFSKKSPEERETIFQSFFQKPQ</sequence>
<evidence type="ECO:0000256" key="1">
    <source>
        <dbReference type="ARBA" id="ARBA00022694"/>
    </source>
</evidence>
<evidence type="ECO:0000313" key="7">
    <source>
        <dbReference type="EMBL" id="TGN20937.1"/>
    </source>
</evidence>
<dbReference type="EC" id="3.1.26.5" evidence="6"/>
<keyword evidence="5" id="KW-0694">RNA-binding</keyword>
<evidence type="ECO:0000313" key="8">
    <source>
        <dbReference type="Proteomes" id="UP000298058"/>
    </source>
</evidence>
<keyword evidence="8" id="KW-1185">Reference proteome</keyword>
<comment type="caution">
    <text evidence="7">The sequence shown here is derived from an EMBL/GenBank/DDBJ whole genome shotgun (WGS) entry which is preliminary data.</text>
</comment>
<evidence type="ECO:0000256" key="5">
    <source>
        <dbReference type="ARBA" id="ARBA00022884"/>
    </source>
</evidence>
<dbReference type="AlphaFoldDB" id="A0A4R9M5F5"/>
<protein>
    <recommendedName>
        <fullName evidence="6">Ribonuclease P protein component</fullName>
        <ecNumber evidence="6">3.1.26.5</ecNumber>
    </recommendedName>
</protein>
<dbReference type="SUPFAM" id="SSF54211">
    <property type="entry name" value="Ribosomal protein S5 domain 2-like"/>
    <property type="match status" value="1"/>
</dbReference>
<evidence type="ECO:0000256" key="4">
    <source>
        <dbReference type="ARBA" id="ARBA00022801"/>
    </source>
</evidence>
<dbReference type="Pfam" id="PF00825">
    <property type="entry name" value="Ribonuclease_P"/>
    <property type="match status" value="1"/>
</dbReference>
<keyword evidence="1" id="KW-0819">tRNA processing</keyword>
<dbReference type="EMBL" id="RQHW01000003">
    <property type="protein sequence ID" value="TGN20937.1"/>
    <property type="molecule type" value="Genomic_DNA"/>
</dbReference>
<dbReference type="NCBIfam" id="TIGR00188">
    <property type="entry name" value="rnpA"/>
    <property type="match status" value="1"/>
</dbReference>
<dbReference type="GO" id="GO:0004526">
    <property type="term" value="F:ribonuclease P activity"/>
    <property type="evidence" value="ECO:0007669"/>
    <property type="project" value="UniProtKB-UniRule"/>
</dbReference>
<proteinExistence type="predicted"/>
<evidence type="ECO:0000256" key="6">
    <source>
        <dbReference type="NCBIfam" id="TIGR00188"/>
    </source>
</evidence>
<accession>A0A4R9M5F5</accession>
<evidence type="ECO:0000256" key="2">
    <source>
        <dbReference type="ARBA" id="ARBA00022722"/>
    </source>
</evidence>
<keyword evidence="2" id="KW-0540">Nuclease</keyword>
<dbReference type="Gene3D" id="3.30.230.10">
    <property type="match status" value="1"/>
</dbReference>